<gene>
    <name evidence="4" type="ORF">F0357_12530</name>
</gene>
<keyword evidence="2" id="KW-0732">Signal</keyword>
<feature type="region of interest" description="Disordered" evidence="3">
    <location>
        <begin position="491"/>
        <end position="526"/>
    </location>
</feature>
<dbReference type="EMBL" id="VWNA01000001">
    <property type="protein sequence ID" value="MQT13452.1"/>
    <property type="molecule type" value="Genomic_DNA"/>
</dbReference>
<keyword evidence="5" id="KW-1185">Reference proteome</keyword>
<dbReference type="RefSeq" id="WP_153482056.1">
    <property type="nucleotide sequence ID" value="NZ_VWNA01000001.1"/>
</dbReference>
<dbReference type="Pfam" id="PF02321">
    <property type="entry name" value="OEP"/>
    <property type="match status" value="2"/>
</dbReference>
<dbReference type="InterPro" id="IPR010131">
    <property type="entry name" value="MdtP/NodT-like"/>
</dbReference>
<organism evidence="4 5">
    <name type="scientific">Segnochrobactrum spirostomi</name>
    <dbReference type="NCBI Taxonomy" id="2608987"/>
    <lineage>
        <taxon>Bacteria</taxon>
        <taxon>Pseudomonadati</taxon>
        <taxon>Pseudomonadota</taxon>
        <taxon>Alphaproteobacteria</taxon>
        <taxon>Hyphomicrobiales</taxon>
        <taxon>Segnochrobactraceae</taxon>
        <taxon>Segnochrobactrum</taxon>
    </lineage>
</organism>
<proteinExistence type="inferred from homology"/>
<feature type="region of interest" description="Disordered" evidence="3">
    <location>
        <begin position="110"/>
        <end position="145"/>
    </location>
</feature>
<dbReference type="AlphaFoldDB" id="A0A6A7Y715"/>
<reference evidence="4 5" key="1">
    <citation type="submission" date="2019-09" db="EMBL/GenBank/DDBJ databases">
        <title>Segnochrobactrum spirostomi gen. nov., sp. nov., isolated from the ciliate Spirostomum cf. yagiui and description of a novel family, Segnochrobactraceae fam. nov. within the order Rhizobiales of the class Alphaproteobacteria.</title>
        <authorList>
            <person name="Akter S."/>
            <person name="Shazib S.U.A."/>
            <person name="Shin M.K."/>
        </authorList>
    </citation>
    <scope>NUCLEOTIDE SEQUENCE [LARGE SCALE GENOMIC DNA]</scope>
    <source>
        <strain evidence="4 5">Sp-1</strain>
    </source>
</reference>
<comment type="similarity">
    <text evidence="1 2">Belongs to the outer membrane factor (OMF) (TC 1.B.17) family.</text>
</comment>
<dbReference type="PANTHER" id="PTHR30203:SF33">
    <property type="entry name" value="BLR4455 PROTEIN"/>
    <property type="match status" value="1"/>
</dbReference>
<dbReference type="InterPro" id="IPR003423">
    <property type="entry name" value="OMP_efflux"/>
</dbReference>
<feature type="signal peptide" evidence="2">
    <location>
        <begin position="1"/>
        <end position="23"/>
    </location>
</feature>
<comment type="subcellular location">
    <subcellularLocation>
        <location evidence="2">Cell membrane</location>
        <topology evidence="2">Lipid-anchor</topology>
    </subcellularLocation>
</comment>
<sequence length="526" mass="53986">MKTPASVRAATVSVAALILSACAVGPNYQRPDAPLSAAFKEAAKPPKGWKVGAPDDTAMPAAWWTIYNDPVLDALEAQVAVNNQNVRAYQAAYAQARAVVQEARSSLFPTLSGSGSGTRSGSGGGDKVVSGTSTGTGTVVSTGGGGTASNEFGLSAKGTWTPDIWGGTRRTVEGDIASAQASAAELAYTQLTAQSTLASNYLQLRVADELRALYDQTAASYQAALTITQNQSAAGIAGPPDVASAEAQLRIAQAQAISVGVTRAQLEHAIAVLIGKPPAEVSIKPVSRRVKIPAIPATGVPSTLLERRPDVAQAERQMAQANAQIGVAIANFFPDLTLNGSYGFDSASLSKLLQASSSVWSFAGTLAGTLLDAGGRTAQVDAARASYDQTVANYRQTVLTAIQGVEDELATLRIRARQAAVQDQAVTAARQAEALTLNQYKAGTVAYSSVITAQQTALSAAVTAVNIRQERLTASVSLIEALGGGWTTADLPSAKSLDTNAPPFPGMGGTKPDAATAPTTLSKASK</sequence>
<keyword evidence="2" id="KW-0564">Palmitate</keyword>
<feature type="compositionally biased region" description="Low complexity" evidence="3">
    <location>
        <begin position="127"/>
        <end position="141"/>
    </location>
</feature>
<protein>
    <submittedName>
        <fullName evidence="4">Efflux transporter outer membrane subunit</fullName>
    </submittedName>
</protein>
<evidence type="ECO:0000256" key="2">
    <source>
        <dbReference type="RuleBase" id="RU362097"/>
    </source>
</evidence>
<keyword evidence="2" id="KW-0449">Lipoprotein</keyword>
<keyword evidence="2" id="KW-1134">Transmembrane beta strand</keyword>
<dbReference type="PANTHER" id="PTHR30203">
    <property type="entry name" value="OUTER MEMBRANE CATION EFFLUX PROTEIN"/>
    <property type="match status" value="1"/>
</dbReference>
<evidence type="ECO:0000256" key="1">
    <source>
        <dbReference type="ARBA" id="ARBA00007613"/>
    </source>
</evidence>
<keyword evidence="2" id="KW-0812">Transmembrane</keyword>
<comment type="caution">
    <text evidence="4">The sequence shown here is derived from an EMBL/GenBank/DDBJ whole genome shotgun (WGS) entry which is preliminary data.</text>
</comment>
<keyword evidence="2" id="KW-0472">Membrane</keyword>
<evidence type="ECO:0000256" key="3">
    <source>
        <dbReference type="SAM" id="MobiDB-lite"/>
    </source>
</evidence>
<dbReference type="GO" id="GO:0005886">
    <property type="term" value="C:plasma membrane"/>
    <property type="evidence" value="ECO:0007669"/>
    <property type="project" value="UniProtKB-SubCell"/>
</dbReference>
<accession>A0A6A7Y715</accession>
<dbReference type="PROSITE" id="PS51257">
    <property type="entry name" value="PROKAR_LIPOPROTEIN"/>
    <property type="match status" value="1"/>
</dbReference>
<dbReference type="SUPFAM" id="SSF56954">
    <property type="entry name" value="Outer membrane efflux proteins (OEP)"/>
    <property type="match status" value="1"/>
</dbReference>
<feature type="chain" id="PRO_5025712472" evidence="2">
    <location>
        <begin position="24"/>
        <end position="526"/>
    </location>
</feature>
<feature type="compositionally biased region" description="Gly residues" evidence="3">
    <location>
        <begin position="114"/>
        <end position="126"/>
    </location>
</feature>
<name>A0A6A7Y715_9HYPH</name>
<dbReference type="Proteomes" id="UP000332515">
    <property type="component" value="Unassembled WGS sequence"/>
</dbReference>
<evidence type="ECO:0000313" key="4">
    <source>
        <dbReference type="EMBL" id="MQT13452.1"/>
    </source>
</evidence>
<dbReference type="Gene3D" id="2.20.200.10">
    <property type="entry name" value="Outer membrane efflux proteins (OEP)"/>
    <property type="match status" value="1"/>
</dbReference>
<dbReference type="GO" id="GO:0015562">
    <property type="term" value="F:efflux transmembrane transporter activity"/>
    <property type="evidence" value="ECO:0007669"/>
    <property type="project" value="InterPro"/>
</dbReference>
<dbReference type="Gene3D" id="1.20.1600.10">
    <property type="entry name" value="Outer membrane efflux proteins (OEP)"/>
    <property type="match status" value="1"/>
</dbReference>
<evidence type="ECO:0000313" key="5">
    <source>
        <dbReference type="Proteomes" id="UP000332515"/>
    </source>
</evidence>
<feature type="compositionally biased region" description="Polar residues" evidence="3">
    <location>
        <begin position="517"/>
        <end position="526"/>
    </location>
</feature>
<dbReference type="NCBIfam" id="TIGR01845">
    <property type="entry name" value="outer_NodT"/>
    <property type="match status" value="1"/>
</dbReference>